<dbReference type="EMBL" id="JACHHQ010000008">
    <property type="protein sequence ID" value="MBB5201831.1"/>
    <property type="molecule type" value="Genomic_DNA"/>
</dbReference>
<keyword evidence="2" id="KW-0812">Transmembrane</keyword>
<name>A0A840RZB3_9BURK</name>
<dbReference type="Proteomes" id="UP000571084">
    <property type="component" value="Unassembled WGS sequence"/>
</dbReference>
<protein>
    <submittedName>
        <fullName evidence="3">General secretion pathway protein G</fullName>
    </submittedName>
</protein>
<evidence type="ECO:0000256" key="2">
    <source>
        <dbReference type="SAM" id="Phobius"/>
    </source>
</evidence>
<dbReference type="RefSeq" id="WP_168057170.1">
    <property type="nucleotide sequence ID" value="NZ_JAAOZT010000017.1"/>
</dbReference>
<gene>
    <name evidence="3" type="ORF">HNR39_003689</name>
</gene>
<dbReference type="NCBIfam" id="TIGR02532">
    <property type="entry name" value="IV_pilin_GFxxxE"/>
    <property type="match status" value="1"/>
</dbReference>
<evidence type="ECO:0000313" key="3">
    <source>
        <dbReference type="EMBL" id="MBB5201831.1"/>
    </source>
</evidence>
<dbReference type="InterPro" id="IPR000983">
    <property type="entry name" value="Bac_GSPG_pilin"/>
</dbReference>
<dbReference type="PANTHER" id="PTHR30093">
    <property type="entry name" value="GENERAL SECRETION PATHWAY PROTEIN G"/>
    <property type="match status" value="1"/>
</dbReference>
<evidence type="ECO:0000313" key="4">
    <source>
        <dbReference type="Proteomes" id="UP000571084"/>
    </source>
</evidence>
<feature type="transmembrane region" description="Helical" evidence="2">
    <location>
        <begin position="21"/>
        <end position="41"/>
    </location>
</feature>
<dbReference type="GO" id="GO:0015627">
    <property type="term" value="C:type II protein secretion system complex"/>
    <property type="evidence" value="ECO:0007669"/>
    <property type="project" value="InterPro"/>
</dbReference>
<accession>A0A840RZB3</accession>
<keyword evidence="2" id="KW-1133">Transmembrane helix</keyword>
<dbReference type="Gene3D" id="3.30.700.10">
    <property type="entry name" value="Glycoprotein, Type 4 Pilin"/>
    <property type="match status" value="1"/>
</dbReference>
<proteinExistence type="predicted"/>
<dbReference type="GO" id="GO:0015628">
    <property type="term" value="P:protein secretion by the type II secretion system"/>
    <property type="evidence" value="ECO:0007669"/>
    <property type="project" value="InterPro"/>
</dbReference>
<keyword evidence="1" id="KW-0488">Methylation</keyword>
<dbReference type="PANTHER" id="PTHR30093:SF47">
    <property type="entry name" value="TYPE IV PILUS NON-CORE MINOR PILIN PILE"/>
    <property type="match status" value="1"/>
</dbReference>
<comment type="caution">
    <text evidence="3">The sequence shown here is derived from an EMBL/GenBank/DDBJ whole genome shotgun (WGS) entry which is preliminary data.</text>
</comment>
<organism evidence="3 4">
    <name type="scientific">Glaciimonas immobilis</name>
    <dbReference type="NCBI Taxonomy" id="728004"/>
    <lineage>
        <taxon>Bacteria</taxon>
        <taxon>Pseudomonadati</taxon>
        <taxon>Pseudomonadota</taxon>
        <taxon>Betaproteobacteria</taxon>
        <taxon>Burkholderiales</taxon>
        <taxon>Oxalobacteraceae</taxon>
        <taxon>Glaciimonas</taxon>
    </lineage>
</organism>
<dbReference type="PRINTS" id="PR00813">
    <property type="entry name" value="BCTERIALGSPG"/>
</dbReference>
<reference evidence="3 4" key="1">
    <citation type="submission" date="2020-08" db="EMBL/GenBank/DDBJ databases">
        <title>Genomic Encyclopedia of Type Strains, Phase IV (KMG-IV): sequencing the most valuable type-strain genomes for metagenomic binning, comparative biology and taxonomic classification.</title>
        <authorList>
            <person name="Goeker M."/>
        </authorList>
    </citation>
    <scope>NUCLEOTIDE SEQUENCE [LARGE SCALE GENOMIC DNA]</scope>
    <source>
        <strain evidence="3 4">DSM 23240</strain>
    </source>
</reference>
<dbReference type="Pfam" id="PF07963">
    <property type="entry name" value="N_methyl"/>
    <property type="match status" value="1"/>
</dbReference>
<evidence type="ECO:0000256" key="1">
    <source>
        <dbReference type="ARBA" id="ARBA00022481"/>
    </source>
</evidence>
<dbReference type="InterPro" id="IPR045584">
    <property type="entry name" value="Pilin-like"/>
</dbReference>
<dbReference type="AlphaFoldDB" id="A0A840RZB3"/>
<sequence length="144" mass="15665">MKRAPSTPARSRNKAFTLIEMVIVMALIGLLLTLAVPRYFMALENGKIKVQQQNLASIRDAIDKFYGDQGHYPETLDTLVQSRYLRSVPIDPLTEKSNWTIVAPIETGSSKELNPASGTDATGNSGAITGVYDVHSVAEVSDAK</sequence>
<dbReference type="SUPFAM" id="SSF54523">
    <property type="entry name" value="Pili subunits"/>
    <property type="match status" value="1"/>
</dbReference>
<keyword evidence="2" id="KW-0472">Membrane</keyword>
<keyword evidence="4" id="KW-1185">Reference proteome</keyword>
<dbReference type="InterPro" id="IPR012902">
    <property type="entry name" value="N_methyl_site"/>
</dbReference>